<name>A0A1L9U0H4_9EURO</name>
<sequence>MRTVREFRTLTGLQILDTPLPEIITREGYRTTSSAYHHLFYNGPLVHWPIETEAHDVVFAEKLNEHHLAVEMPGVANHPCSNTREQYICGDDADVYARFMQNALTPVAAVGFAQGIKTNFGNFRASEEYAEFKNRLHCPAKCLSGINTTLGAPDVKLAGEVKTGWNHLLEEFQAWSQDKNGEKRFRRALGQIARYMHIYGMAYGVLTT</sequence>
<reference evidence="2" key="1">
    <citation type="journal article" date="2017" name="Genome Biol.">
        <title>Comparative genomics reveals high biological diversity and specific adaptations in the industrially and medically important fungal genus Aspergillus.</title>
        <authorList>
            <person name="de Vries R.P."/>
            <person name="Riley R."/>
            <person name="Wiebenga A."/>
            <person name="Aguilar-Osorio G."/>
            <person name="Amillis S."/>
            <person name="Uchima C.A."/>
            <person name="Anderluh G."/>
            <person name="Asadollahi M."/>
            <person name="Askin M."/>
            <person name="Barry K."/>
            <person name="Battaglia E."/>
            <person name="Bayram O."/>
            <person name="Benocci T."/>
            <person name="Braus-Stromeyer S.A."/>
            <person name="Caldana C."/>
            <person name="Canovas D."/>
            <person name="Cerqueira G.C."/>
            <person name="Chen F."/>
            <person name="Chen W."/>
            <person name="Choi C."/>
            <person name="Clum A."/>
            <person name="Dos Santos R.A."/>
            <person name="Damasio A.R."/>
            <person name="Diallinas G."/>
            <person name="Emri T."/>
            <person name="Fekete E."/>
            <person name="Flipphi M."/>
            <person name="Freyberg S."/>
            <person name="Gallo A."/>
            <person name="Gournas C."/>
            <person name="Habgood R."/>
            <person name="Hainaut M."/>
            <person name="Harispe M.L."/>
            <person name="Henrissat B."/>
            <person name="Hilden K.S."/>
            <person name="Hope R."/>
            <person name="Hossain A."/>
            <person name="Karabika E."/>
            <person name="Karaffa L."/>
            <person name="Karanyi Z."/>
            <person name="Krasevec N."/>
            <person name="Kuo A."/>
            <person name="Kusch H."/>
            <person name="LaButti K."/>
            <person name="Lagendijk E.L."/>
            <person name="Lapidus A."/>
            <person name="Levasseur A."/>
            <person name="Lindquist E."/>
            <person name="Lipzen A."/>
            <person name="Logrieco A.F."/>
            <person name="MacCabe A."/>
            <person name="Maekelae M.R."/>
            <person name="Malavazi I."/>
            <person name="Melin P."/>
            <person name="Meyer V."/>
            <person name="Mielnichuk N."/>
            <person name="Miskei M."/>
            <person name="Molnar A.P."/>
            <person name="Mule G."/>
            <person name="Ngan C.Y."/>
            <person name="Orejas M."/>
            <person name="Orosz E."/>
            <person name="Ouedraogo J.P."/>
            <person name="Overkamp K.M."/>
            <person name="Park H.-S."/>
            <person name="Perrone G."/>
            <person name="Piumi F."/>
            <person name="Punt P.J."/>
            <person name="Ram A.F."/>
            <person name="Ramon A."/>
            <person name="Rauscher S."/>
            <person name="Record E."/>
            <person name="Riano-Pachon D.M."/>
            <person name="Robert V."/>
            <person name="Roehrig J."/>
            <person name="Ruller R."/>
            <person name="Salamov A."/>
            <person name="Salih N.S."/>
            <person name="Samson R.A."/>
            <person name="Sandor E."/>
            <person name="Sanguinetti M."/>
            <person name="Schuetze T."/>
            <person name="Sepcic K."/>
            <person name="Shelest E."/>
            <person name="Sherlock G."/>
            <person name="Sophianopoulou V."/>
            <person name="Squina F.M."/>
            <person name="Sun H."/>
            <person name="Susca A."/>
            <person name="Todd R.B."/>
            <person name="Tsang A."/>
            <person name="Unkles S.E."/>
            <person name="van de Wiele N."/>
            <person name="van Rossen-Uffink D."/>
            <person name="Oliveira J.V."/>
            <person name="Vesth T.C."/>
            <person name="Visser J."/>
            <person name="Yu J.-H."/>
            <person name="Zhou M."/>
            <person name="Andersen M.R."/>
            <person name="Archer D.B."/>
            <person name="Baker S.E."/>
            <person name="Benoit I."/>
            <person name="Brakhage A.A."/>
            <person name="Braus G.H."/>
            <person name="Fischer R."/>
            <person name="Frisvad J.C."/>
            <person name="Goldman G.H."/>
            <person name="Houbraken J."/>
            <person name="Oakley B."/>
            <person name="Pocsi I."/>
            <person name="Scazzocchio C."/>
            <person name="Seiboth B."/>
            <person name="vanKuyk P.A."/>
            <person name="Wortman J."/>
            <person name="Dyer P.S."/>
            <person name="Grigoriev I.V."/>
        </authorList>
    </citation>
    <scope>NUCLEOTIDE SEQUENCE [LARGE SCALE GENOMIC DNA]</scope>
    <source>
        <strain evidence="2">CBS 593.65</strain>
    </source>
</reference>
<protein>
    <submittedName>
        <fullName evidence="1">Uncharacterized protein</fullName>
    </submittedName>
</protein>
<evidence type="ECO:0000313" key="1">
    <source>
        <dbReference type="EMBL" id="OJJ65187.1"/>
    </source>
</evidence>
<dbReference type="AlphaFoldDB" id="A0A1L9U0H4"/>
<accession>A0A1L9U0H4</accession>
<dbReference type="VEuPathDB" id="FungiDB:ASPSYDRAFT_85159"/>
<dbReference type="Proteomes" id="UP000184356">
    <property type="component" value="Unassembled WGS sequence"/>
</dbReference>
<dbReference type="RefSeq" id="XP_040708993.1">
    <property type="nucleotide sequence ID" value="XM_040851486.1"/>
</dbReference>
<keyword evidence="2" id="KW-1185">Reference proteome</keyword>
<dbReference type="GeneID" id="63767559"/>
<dbReference type="OrthoDB" id="4174352at2759"/>
<proteinExistence type="predicted"/>
<organism evidence="1 2">
    <name type="scientific">Aspergillus sydowii CBS 593.65</name>
    <dbReference type="NCBI Taxonomy" id="1036612"/>
    <lineage>
        <taxon>Eukaryota</taxon>
        <taxon>Fungi</taxon>
        <taxon>Dikarya</taxon>
        <taxon>Ascomycota</taxon>
        <taxon>Pezizomycotina</taxon>
        <taxon>Eurotiomycetes</taxon>
        <taxon>Eurotiomycetidae</taxon>
        <taxon>Eurotiales</taxon>
        <taxon>Aspergillaceae</taxon>
        <taxon>Aspergillus</taxon>
        <taxon>Aspergillus subgen. Nidulantes</taxon>
    </lineage>
</organism>
<gene>
    <name evidence="1" type="ORF">ASPSYDRAFT_85159</name>
</gene>
<evidence type="ECO:0000313" key="2">
    <source>
        <dbReference type="Proteomes" id="UP000184356"/>
    </source>
</evidence>
<dbReference type="EMBL" id="KV878582">
    <property type="protein sequence ID" value="OJJ65187.1"/>
    <property type="molecule type" value="Genomic_DNA"/>
</dbReference>